<evidence type="ECO:0000256" key="7">
    <source>
        <dbReference type="ARBA" id="ARBA00023157"/>
    </source>
</evidence>
<feature type="region of interest" description="Disordered" evidence="8">
    <location>
        <begin position="19"/>
        <end position="220"/>
    </location>
</feature>
<dbReference type="InterPro" id="IPR051941">
    <property type="entry name" value="BG_Antigen-Binding_Lectin"/>
</dbReference>
<comment type="function">
    <text evidence="1">Acts as a defensive agent. Recognizes blood group fucosylated oligosaccharides including A, B, H and Lewis B-type antigens. Does not recognize Lewis A antigen and has low affinity for monovalent haptens.</text>
</comment>
<evidence type="ECO:0000256" key="6">
    <source>
        <dbReference type="ARBA" id="ARBA00022837"/>
    </source>
</evidence>
<comment type="subunit">
    <text evidence="3">Homotrimer.</text>
</comment>
<dbReference type="GO" id="GO:0042806">
    <property type="term" value="F:fucose binding"/>
    <property type="evidence" value="ECO:0007669"/>
    <property type="project" value="UniProtKB-ARBA"/>
</dbReference>
<dbReference type="Gene3D" id="2.60.120.260">
    <property type="entry name" value="Galactose-binding domain-like"/>
    <property type="match status" value="2"/>
</dbReference>
<keyword evidence="9" id="KW-0812">Transmembrane</keyword>
<protein>
    <recommendedName>
        <fullName evidence="11">F5/8 type C domain-containing protein</fullName>
    </recommendedName>
</protein>
<evidence type="ECO:0000256" key="8">
    <source>
        <dbReference type="SAM" id="MobiDB-lite"/>
    </source>
</evidence>
<feature type="compositionally biased region" description="Basic and acidic residues" evidence="8">
    <location>
        <begin position="201"/>
        <end position="216"/>
    </location>
</feature>
<evidence type="ECO:0000256" key="10">
    <source>
        <dbReference type="SAM" id="SignalP"/>
    </source>
</evidence>
<keyword evidence="7" id="KW-1015">Disulfide bond</keyword>
<evidence type="ECO:0000256" key="2">
    <source>
        <dbReference type="ARBA" id="ARBA00010147"/>
    </source>
</evidence>
<evidence type="ECO:0000259" key="11">
    <source>
        <dbReference type="PROSITE" id="PS50022"/>
    </source>
</evidence>
<accession>A0AAN9G3T3</accession>
<dbReference type="PANTHER" id="PTHR45713:SF6">
    <property type="entry name" value="F5_8 TYPE C DOMAIN-CONTAINING PROTEIN"/>
    <property type="match status" value="1"/>
</dbReference>
<gene>
    <name evidence="12" type="ORF">V1264_006018</name>
</gene>
<keyword evidence="9" id="KW-0472">Membrane</keyword>
<feature type="domain" description="F5/8 type C" evidence="11">
    <location>
        <begin position="259"/>
        <end position="419"/>
    </location>
</feature>
<evidence type="ECO:0000256" key="1">
    <source>
        <dbReference type="ARBA" id="ARBA00002219"/>
    </source>
</evidence>
<reference evidence="12 13" key="1">
    <citation type="submission" date="2024-02" db="EMBL/GenBank/DDBJ databases">
        <title>Chromosome-scale genome assembly of the rough periwinkle Littorina saxatilis.</title>
        <authorList>
            <person name="De Jode A."/>
            <person name="Faria R."/>
            <person name="Formenti G."/>
            <person name="Sims Y."/>
            <person name="Smith T.P."/>
            <person name="Tracey A."/>
            <person name="Wood J.M.D."/>
            <person name="Zagrodzka Z.B."/>
            <person name="Johannesson K."/>
            <person name="Butlin R.K."/>
            <person name="Leder E.H."/>
        </authorList>
    </citation>
    <scope>NUCLEOTIDE SEQUENCE [LARGE SCALE GENOMIC DNA]</scope>
    <source>
        <strain evidence="12">Snail1</strain>
        <tissue evidence="12">Muscle</tissue>
    </source>
</reference>
<evidence type="ECO:0000313" key="13">
    <source>
        <dbReference type="Proteomes" id="UP001374579"/>
    </source>
</evidence>
<name>A0AAN9G3T3_9CAEN</name>
<evidence type="ECO:0000256" key="9">
    <source>
        <dbReference type="SAM" id="Phobius"/>
    </source>
</evidence>
<evidence type="ECO:0000313" key="12">
    <source>
        <dbReference type="EMBL" id="KAK7094458.1"/>
    </source>
</evidence>
<feature type="region of interest" description="Disordered" evidence="8">
    <location>
        <begin position="1464"/>
        <end position="1587"/>
    </location>
</feature>
<feature type="compositionally biased region" description="Low complexity" evidence="8">
    <location>
        <begin position="139"/>
        <end position="150"/>
    </location>
</feature>
<dbReference type="PANTHER" id="PTHR45713">
    <property type="entry name" value="FTP DOMAIN-CONTAINING PROTEIN"/>
    <property type="match status" value="1"/>
</dbReference>
<feature type="transmembrane region" description="Helical" evidence="9">
    <location>
        <begin position="1414"/>
        <end position="1436"/>
    </location>
</feature>
<evidence type="ECO:0000256" key="4">
    <source>
        <dbReference type="ARBA" id="ARBA00022723"/>
    </source>
</evidence>
<evidence type="ECO:0000256" key="5">
    <source>
        <dbReference type="ARBA" id="ARBA00022734"/>
    </source>
</evidence>
<dbReference type="SUPFAM" id="SSF49785">
    <property type="entry name" value="Galactose-binding domain-like"/>
    <property type="match status" value="2"/>
</dbReference>
<keyword evidence="5" id="KW-0430">Lectin</keyword>
<dbReference type="Proteomes" id="UP001374579">
    <property type="component" value="Unassembled WGS sequence"/>
</dbReference>
<dbReference type="InterPro" id="IPR000742">
    <property type="entry name" value="EGF"/>
</dbReference>
<dbReference type="EMBL" id="JBAMIC010000018">
    <property type="protein sequence ID" value="KAK7094458.1"/>
    <property type="molecule type" value="Genomic_DNA"/>
</dbReference>
<dbReference type="Pfam" id="PF22633">
    <property type="entry name" value="F5_F8_type_C_2"/>
    <property type="match status" value="1"/>
</dbReference>
<dbReference type="SMART" id="SM00181">
    <property type="entry name" value="EGF"/>
    <property type="match status" value="5"/>
</dbReference>
<sequence length="1587" mass="167851">MRGFLLISLVVCVLSPVTRSSSGARHARSDALKPLNAAQRDQPPAHTGWNSPHTGRNSPQDASSADLVSRLSSQVQSDADPPHSPATRIEAEDTVPRLEPEAVTASVKTAGVKSHTRPSPPTQQAAREGPPIPLSADRVTTTSTPKPTSVHRVQSRQGAEEKASGPPPSPTRHSTDHSSSVQPLLKGKEGDREAGNVTDTVEGRNDKHDTPSHDAQGDGTATDVFPGLAQRFQNQSKNHGEHRRDRAVYEVPCHCDPGCIQQSRNPSNSKVNILLGKPVVASSQSNSIPPCAVTDGKQKSASNSYTEYWMSASNDYKAWVTIDMQTRATITSVVISGHSNRRDGMRSLSVSMDGVHCGDNYDYGDIRSVVNSYFNTDGITYIGCPAGPVTGRYIHIYKREWITTNDRFFKFNEITASGCPENEFLSAGHCNRCPPMEDCAYACDNHYGCRDVPINVAMKKATSQSSTKWGNSAYAVDGITRVADIARCTSTNPAVDGSSNGWWQVDLGQQYAVYSLGITPRLDCCAENLPSAITTYIDDVGFSATTRPTRVCTPSISIGHPVTGQLITIYCHKQRGQWVALLSFERTKALAFCEVQVFGAKLRYFAVGKSCRYKNVVSDCKPNHECNAGFCKVSLGSDCTEGLHDLCVRGAFCESGVCKMPVLGSCSSTSSCRFGTVCDRGLCKWKVHETCENTQQCVTGAMCDSLRKCKVPIGDACLTAENCVSGAECKVPPGSSSSSKICICRNLNSSNACEPRDGFAGGACPCTTANAACNSNLCTCSTGYKPYSIDLTCRLDVNQVCTSNDGCVSALCDTDNKCKWQTGHRCQQGECQNTHVCEGEYCRTKPGIACSLTEALCITGASCEDRGLGPVCRVNTGKPCDSSDDQCNMAAVCVDTTLNNQTTTLCAARPGQSCDGTNSGLCEPNSVCEQGECKLKLLTSCAGDLSALCKAGTTCDNGTCKVTLHAGCTEDNQCDTNTTCDVVLKKCYLPLGHGCEENPEGCVAGTTCNEKHVCSCTTSGAVNLDTCAPKAKYVGGACTVSGDPDTPDCNPGALCNPIGKCQCSPGFAVERTNFTCGQGAGSMCNATLKCVTGTTCDPNRICKLEVRQRCDGRNLGNCKVGTFCDNGVCRLSMGQDCNGVNRDACGTRSVCDITNTCKLSSSSNCGEDHVCVAGAKCTNNTCTCMNGTSTEKGSLCVADEGIVEGPCTVDCDDPNAECRDSQCKCLAGYTVEAFELTCKLGVGRSCKGKEHDCISGTFCDPTYNNCTIILGEPCLTSSQCQAGAACDLDKNCRMDFGGRCTRYGSDCAFGLVCDYTDKCSFGLGRACNKTEDCSIGAFCQNGTCACKNRQSVGTICEPQQGEVYSACSEVLACTVANSSCVASVCQCKADFTVTQTFTCRSISGSSKSAGSINISIFGGIGLAACIIALAIGFVGFRRYRHKATATTDLHTKGAARMQNLQQLSAEVEQSMASKHAAKGAAQSDMDTANTAEGIPSLGDSPDTAPPQSGGFFSTMLAPTSYATAPPQSEGILTPDFQNTTPLESDGIPSLTPDIQNTAPPQSEGIPSLNPDDPAPTESAGILKTFLK</sequence>
<comment type="caution">
    <text evidence="12">The sequence shown here is derived from an EMBL/GenBank/DDBJ whole genome shotgun (WGS) entry which is preliminary data.</text>
</comment>
<dbReference type="InterPro" id="IPR006585">
    <property type="entry name" value="FTP1"/>
</dbReference>
<organism evidence="12 13">
    <name type="scientific">Littorina saxatilis</name>
    <dbReference type="NCBI Taxonomy" id="31220"/>
    <lineage>
        <taxon>Eukaryota</taxon>
        <taxon>Metazoa</taxon>
        <taxon>Spiralia</taxon>
        <taxon>Lophotrochozoa</taxon>
        <taxon>Mollusca</taxon>
        <taxon>Gastropoda</taxon>
        <taxon>Caenogastropoda</taxon>
        <taxon>Littorinimorpha</taxon>
        <taxon>Littorinoidea</taxon>
        <taxon>Littorinidae</taxon>
        <taxon>Littorina</taxon>
    </lineage>
</organism>
<keyword evidence="4" id="KW-0479">Metal-binding</keyword>
<evidence type="ECO:0000256" key="3">
    <source>
        <dbReference type="ARBA" id="ARBA00011233"/>
    </source>
</evidence>
<dbReference type="InterPro" id="IPR008979">
    <property type="entry name" value="Galactose-bd-like_sf"/>
</dbReference>
<feature type="chain" id="PRO_5043014137" description="F5/8 type C domain-containing protein" evidence="10">
    <location>
        <begin position="21"/>
        <end position="1587"/>
    </location>
</feature>
<feature type="compositionally biased region" description="Basic and acidic residues" evidence="8">
    <location>
        <begin position="89"/>
        <end position="100"/>
    </location>
</feature>
<dbReference type="GO" id="GO:0001868">
    <property type="term" value="P:regulation of complement activation, lectin pathway"/>
    <property type="evidence" value="ECO:0007669"/>
    <property type="project" value="UniProtKB-ARBA"/>
</dbReference>
<feature type="compositionally biased region" description="Polar residues" evidence="8">
    <location>
        <begin position="1516"/>
        <end position="1526"/>
    </location>
</feature>
<dbReference type="GO" id="GO:0010185">
    <property type="term" value="P:regulation of cellular defense response"/>
    <property type="evidence" value="ECO:0007669"/>
    <property type="project" value="UniProtKB-ARBA"/>
</dbReference>
<feature type="compositionally biased region" description="Polar residues" evidence="8">
    <location>
        <begin position="48"/>
        <end position="63"/>
    </location>
</feature>
<dbReference type="GO" id="GO:0046872">
    <property type="term" value="F:metal ion binding"/>
    <property type="evidence" value="ECO:0007669"/>
    <property type="project" value="UniProtKB-KW"/>
</dbReference>
<dbReference type="SMART" id="SM00607">
    <property type="entry name" value="FTP"/>
    <property type="match status" value="1"/>
</dbReference>
<keyword evidence="9" id="KW-1133">Transmembrane helix</keyword>
<dbReference type="Pfam" id="PF00754">
    <property type="entry name" value="F5_F8_type_C"/>
    <property type="match status" value="1"/>
</dbReference>
<keyword evidence="6" id="KW-0106">Calcium</keyword>
<feature type="signal peptide" evidence="10">
    <location>
        <begin position="1"/>
        <end position="20"/>
    </location>
</feature>
<comment type="similarity">
    <text evidence="2">Belongs to the fucolectin family.</text>
</comment>
<keyword evidence="10" id="KW-0732">Signal</keyword>
<dbReference type="PROSITE" id="PS50022">
    <property type="entry name" value="FA58C_3"/>
    <property type="match status" value="1"/>
</dbReference>
<keyword evidence="13" id="KW-1185">Reference proteome</keyword>
<dbReference type="InterPro" id="IPR000421">
    <property type="entry name" value="FA58C"/>
</dbReference>
<proteinExistence type="inferred from homology"/>